<dbReference type="AlphaFoldDB" id="A0A498K0G0"/>
<gene>
    <name evidence="1" type="ORF">DVH24_021575</name>
</gene>
<organism evidence="1 2">
    <name type="scientific">Malus domestica</name>
    <name type="common">Apple</name>
    <name type="synonym">Pyrus malus</name>
    <dbReference type="NCBI Taxonomy" id="3750"/>
    <lineage>
        <taxon>Eukaryota</taxon>
        <taxon>Viridiplantae</taxon>
        <taxon>Streptophyta</taxon>
        <taxon>Embryophyta</taxon>
        <taxon>Tracheophyta</taxon>
        <taxon>Spermatophyta</taxon>
        <taxon>Magnoliopsida</taxon>
        <taxon>eudicotyledons</taxon>
        <taxon>Gunneridae</taxon>
        <taxon>Pentapetalae</taxon>
        <taxon>rosids</taxon>
        <taxon>fabids</taxon>
        <taxon>Rosales</taxon>
        <taxon>Rosaceae</taxon>
        <taxon>Amygdaloideae</taxon>
        <taxon>Maleae</taxon>
        <taxon>Malus</taxon>
    </lineage>
</organism>
<reference evidence="1 2" key="1">
    <citation type="submission" date="2018-10" db="EMBL/GenBank/DDBJ databases">
        <title>A high-quality apple genome assembly.</title>
        <authorList>
            <person name="Hu J."/>
        </authorList>
    </citation>
    <scope>NUCLEOTIDE SEQUENCE [LARGE SCALE GENOMIC DNA]</scope>
    <source>
        <strain evidence="2">cv. HFTH1</strain>
        <tissue evidence="1">Young leaf</tissue>
    </source>
</reference>
<comment type="caution">
    <text evidence="1">The sequence shown here is derived from an EMBL/GenBank/DDBJ whole genome shotgun (WGS) entry which is preliminary data.</text>
</comment>
<keyword evidence="2" id="KW-1185">Reference proteome</keyword>
<accession>A0A498K0G0</accession>
<sequence length="59" mass="6895">MGILFHCFLAGIYCLFENVNEDARRHQHGRWLARIGKVARNKDLYLGHSRNAQKIDDIL</sequence>
<proteinExistence type="predicted"/>
<protein>
    <submittedName>
        <fullName evidence="1">Uncharacterized protein</fullName>
    </submittedName>
</protein>
<name>A0A498K0G0_MALDO</name>
<dbReference type="EMBL" id="RDQH01000331">
    <property type="protein sequence ID" value="RXH99773.1"/>
    <property type="molecule type" value="Genomic_DNA"/>
</dbReference>
<dbReference type="Proteomes" id="UP000290289">
    <property type="component" value="Chromosome 5"/>
</dbReference>
<evidence type="ECO:0000313" key="2">
    <source>
        <dbReference type="Proteomes" id="UP000290289"/>
    </source>
</evidence>
<evidence type="ECO:0000313" key="1">
    <source>
        <dbReference type="EMBL" id="RXH99773.1"/>
    </source>
</evidence>